<evidence type="ECO:0000259" key="2">
    <source>
        <dbReference type="Pfam" id="PF26118"/>
    </source>
</evidence>
<dbReference type="EMBL" id="JAZHXJ010000059">
    <property type="protein sequence ID" value="KAL1878035.1"/>
    <property type="molecule type" value="Genomic_DNA"/>
</dbReference>
<protein>
    <recommendedName>
        <fullName evidence="2">DUF8035 domain-containing protein</fullName>
    </recommendedName>
</protein>
<dbReference type="Pfam" id="PF26118">
    <property type="entry name" value="DUF8035"/>
    <property type="match status" value="1"/>
</dbReference>
<evidence type="ECO:0000313" key="4">
    <source>
        <dbReference type="Proteomes" id="UP001586593"/>
    </source>
</evidence>
<feature type="compositionally biased region" description="Basic and acidic residues" evidence="1">
    <location>
        <begin position="103"/>
        <end position="123"/>
    </location>
</feature>
<evidence type="ECO:0000256" key="1">
    <source>
        <dbReference type="SAM" id="MobiDB-lite"/>
    </source>
</evidence>
<feature type="region of interest" description="Disordered" evidence="1">
    <location>
        <begin position="226"/>
        <end position="278"/>
    </location>
</feature>
<dbReference type="Proteomes" id="UP001586593">
    <property type="component" value="Unassembled WGS sequence"/>
</dbReference>
<feature type="compositionally biased region" description="Pro residues" evidence="1">
    <location>
        <begin position="126"/>
        <end position="137"/>
    </location>
</feature>
<feature type="compositionally biased region" description="Low complexity" evidence="1">
    <location>
        <begin position="248"/>
        <end position="265"/>
    </location>
</feature>
<organism evidence="3 4">
    <name type="scientific">Phialemonium thermophilum</name>
    <dbReference type="NCBI Taxonomy" id="223376"/>
    <lineage>
        <taxon>Eukaryota</taxon>
        <taxon>Fungi</taxon>
        <taxon>Dikarya</taxon>
        <taxon>Ascomycota</taxon>
        <taxon>Pezizomycotina</taxon>
        <taxon>Sordariomycetes</taxon>
        <taxon>Sordariomycetidae</taxon>
        <taxon>Cephalothecales</taxon>
        <taxon>Cephalothecaceae</taxon>
        <taxon>Phialemonium</taxon>
    </lineage>
</organism>
<name>A0ABR3XPX9_9PEZI</name>
<evidence type="ECO:0000313" key="3">
    <source>
        <dbReference type="EMBL" id="KAL1878035.1"/>
    </source>
</evidence>
<accession>A0ABR3XPX9</accession>
<proteinExistence type="predicted"/>
<feature type="domain" description="DUF8035" evidence="2">
    <location>
        <begin position="274"/>
        <end position="327"/>
    </location>
</feature>
<comment type="caution">
    <text evidence="3">The sequence shown here is derived from an EMBL/GenBank/DDBJ whole genome shotgun (WGS) entry which is preliminary data.</text>
</comment>
<feature type="region of interest" description="Disordered" evidence="1">
    <location>
        <begin position="35"/>
        <end position="194"/>
    </location>
</feature>
<keyword evidence="4" id="KW-1185">Reference proteome</keyword>
<feature type="compositionally biased region" description="Basic and acidic residues" evidence="1">
    <location>
        <begin position="147"/>
        <end position="171"/>
    </location>
</feature>
<reference evidence="3 4" key="1">
    <citation type="journal article" date="2024" name="Commun. Biol.">
        <title>Comparative genomic analysis of thermophilic fungi reveals convergent evolutionary adaptations and gene losses.</title>
        <authorList>
            <person name="Steindorff A.S."/>
            <person name="Aguilar-Pontes M.V."/>
            <person name="Robinson A.J."/>
            <person name="Andreopoulos B."/>
            <person name="LaButti K."/>
            <person name="Kuo A."/>
            <person name="Mondo S."/>
            <person name="Riley R."/>
            <person name="Otillar R."/>
            <person name="Haridas S."/>
            <person name="Lipzen A."/>
            <person name="Grimwood J."/>
            <person name="Schmutz J."/>
            <person name="Clum A."/>
            <person name="Reid I.D."/>
            <person name="Moisan M.C."/>
            <person name="Butler G."/>
            <person name="Nguyen T.T.M."/>
            <person name="Dewar K."/>
            <person name="Conant G."/>
            <person name="Drula E."/>
            <person name="Henrissat B."/>
            <person name="Hansel C."/>
            <person name="Singer S."/>
            <person name="Hutchinson M.I."/>
            <person name="de Vries R.P."/>
            <person name="Natvig D.O."/>
            <person name="Powell A.J."/>
            <person name="Tsang A."/>
            <person name="Grigoriev I.V."/>
        </authorList>
    </citation>
    <scope>NUCLEOTIDE SEQUENCE [LARGE SCALE GENOMIC DNA]</scope>
    <source>
        <strain evidence="3 4">ATCC 24622</strain>
    </source>
</reference>
<feature type="compositionally biased region" description="Basic and acidic residues" evidence="1">
    <location>
        <begin position="226"/>
        <end position="240"/>
    </location>
</feature>
<feature type="compositionally biased region" description="Basic and acidic residues" evidence="1">
    <location>
        <begin position="80"/>
        <end position="92"/>
    </location>
</feature>
<dbReference type="InterPro" id="IPR058348">
    <property type="entry name" value="DUF8035"/>
</dbReference>
<gene>
    <name evidence="3" type="ORF">VTK73DRAFT_8259</name>
</gene>
<sequence>MARDPYRASTGDLGRTERWDRDRFYYERDRDRYGDVLEREYEEDDRVYSRAGPPLRRGLRHESPPPPRPRRAAYDDEEDIVIRERRSYHDDLDGLPPRYPRRPPPEAEFDKRVVVEKEREYVRRSPSPPPLRRPAPPLLRRQSSLDTFDRRPRGYYEREEYGPPARRDDYRVPPYVDIPLPRSKGLPPPRRYAERDSFEEIRVSEADRYGDDVIRSYPERVREKEVIRTRRRDRSAESRSTRSRARSRSSSVSSSSSSSSAGGTSVKSKNEYPKKGKTRIPARLVSKRALIDLGYPFVEEGKTIVVLRALGQENIDDLLKLSEDYKKSDLELATGRTSTDDVVEERREEVIVKQGAPAPAIEVVDTSRAVVRAVSPSPSRSTRTRSLSTSTRTSATPLVIDARPREVSSEIAVGPLAIVESGRHRHHHHHHHRRDGSRDIIKAERLPGGEIVLYEEEVERVEEPNRGVRIEKDKKGPPPHLMRAMLATLT</sequence>